<evidence type="ECO:0000313" key="5">
    <source>
        <dbReference type="EMBL" id="MST52415.1"/>
    </source>
</evidence>
<proteinExistence type="inferred from homology"/>
<comment type="similarity">
    <text evidence="1">Belongs to the 'phage' integrase family.</text>
</comment>
<dbReference type="Gene3D" id="1.10.443.10">
    <property type="entry name" value="Intergrase catalytic core"/>
    <property type="match status" value="1"/>
</dbReference>
<dbReference type="SUPFAM" id="SSF56349">
    <property type="entry name" value="DNA breaking-rejoining enzymes"/>
    <property type="match status" value="1"/>
</dbReference>
<dbReference type="InterPro" id="IPR050090">
    <property type="entry name" value="Tyrosine_recombinase_XerCD"/>
</dbReference>
<dbReference type="CDD" id="cd01189">
    <property type="entry name" value="INT_ICEBs1_C_like"/>
    <property type="match status" value="1"/>
</dbReference>
<evidence type="ECO:0000259" key="4">
    <source>
        <dbReference type="PROSITE" id="PS51898"/>
    </source>
</evidence>
<dbReference type="EMBL" id="VUMZ01000008">
    <property type="protein sequence ID" value="MST52415.1"/>
    <property type="molecule type" value="Genomic_DNA"/>
</dbReference>
<dbReference type="PANTHER" id="PTHR30349">
    <property type="entry name" value="PHAGE INTEGRASE-RELATED"/>
    <property type="match status" value="1"/>
</dbReference>
<dbReference type="RefSeq" id="WP_154574809.1">
    <property type="nucleotide sequence ID" value="NZ_VUMZ01000008.1"/>
</dbReference>
<keyword evidence="3" id="KW-0233">DNA recombination</keyword>
<name>A0A6L5Y7F3_9FIRM</name>
<sequence>MGRRRLKDPLQGGNFKQVGKKMTYLVNIYDENDERHKKYFSGKDEAECLEKAAVYVEKIRRIIGNITPDSTIPEILRDKLSRDFRKNYINEPGYAASLGTIRSIETGMLGMIPIREIDEEQMDLYLQSLTSYSNHMIQRIYQMLRMAFEIAKERHIIKKNIMTNWDLRCPRSEKRDRKIRGLREDEQQKLVQYLQNYEPPYGRNNHCPQLLLELYTGMRMGEINALTPEDIDFKRNVISVHRTVSTGLKGRVFIKETPKTETGIREVPISDYAYPVIKEALRNMRENPLDLIFSKKFGDPIIRTGDVTGFYKRCCENIRIEYNGQHALRHTFATRCIEAGVPPIVLKTWLGHKNIHVTLDTYADVFERLNNDAINLFSGYLNRLEGEATKQLPAHDGE</sequence>
<gene>
    <name evidence="5" type="ORF">FYJ64_08865</name>
</gene>
<reference evidence="5 6" key="1">
    <citation type="submission" date="2019-08" db="EMBL/GenBank/DDBJ databases">
        <title>In-depth cultivation of the pig gut microbiome towards novel bacterial diversity and tailored functional studies.</title>
        <authorList>
            <person name="Wylensek D."/>
            <person name="Hitch T.C.A."/>
            <person name="Clavel T."/>
        </authorList>
    </citation>
    <scope>NUCLEOTIDE SEQUENCE [LARGE SCALE GENOMIC DNA]</scope>
    <source>
        <strain evidence="5 6">WCA-MUC-591-APC-3H</strain>
    </source>
</reference>
<protein>
    <submittedName>
        <fullName evidence="5">Site-specific integrase</fullName>
    </submittedName>
</protein>
<dbReference type="PANTHER" id="PTHR30349:SF64">
    <property type="entry name" value="PROPHAGE INTEGRASE INTD-RELATED"/>
    <property type="match status" value="1"/>
</dbReference>
<dbReference type="AlphaFoldDB" id="A0A6L5Y7F3"/>
<dbReference type="InterPro" id="IPR011010">
    <property type="entry name" value="DNA_brk_join_enz"/>
</dbReference>
<keyword evidence="2" id="KW-0238">DNA-binding</keyword>
<keyword evidence="6" id="KW-1185">Reference proteome</keyword>
<dbReference type="Proteomes" id="UP000474676">
    <property type="component" value="Unassembled WGS sequence"/>
</dbReference>
<dbReference type="PROSITE" id="PS51898">
    <property type="entry name" value="TYR_RECOMBINASE"/>
    <property type="match status" value="1"/>
</dbReference>
<organism evidence="5 6">
    <name type="scientific">Hornefia butyriciproducens</name>
    <dbReference type="NCBI Taxonomy" id="2652293"/>
    <lineage>
        <taxon>Bacteria</taxon>
        <taxon>Bacillati</taxon>
        <taxon>Bacillota</taxon>
        <taxon>Clostridia</taxon>
        <taxon>Peptostreptococcales</taxon>
        <taxon>Anaerovoracaceae</taxon>
        <taxon>Hornefia</taxon>
    </lineage>
</organism>
<dbReference type="InterPro" id="IPR013762">
    <property type="entry name" value="Integrase-like_cat_sf"/>
</dbReference>
<evidence type="ECO:0000256" key="1">
    <source>
        <dbReference type="ARBA" id="ARBA00008857"/>
    </source>
</evidence>
<dbReference type="InterPro" id="IPR010998">
    <property type="entry name" value="Integrase_recombinase_N"/>
</dbReference>
<comment type="caution">
    <text evidence="5">The sequence shown here is derived from an EMBL/GenBank/DDBJ whole genome shotgun (WGS) entry which is preliminary data.</text>
</comment>
<evidence type="ECO:0000256" key="2">
    <source>
        <dbReference type="ARBA" id="ARBA00023125"/>
    </source>
</evidence>
<evidence type="ECO:0000256" key="3">
    <source>
        <dbReference type="ARBA" id="ARBA00023172"/>
    </source>
</evidence>
<dbReference type="Pfam" id="PF00589">
    <property type="entry name" value="Phage_integrase"/>
    <property type="match status" value="1"/>
</dbReference>
<dbReference type="GeneID" id="303115437"/>
<dbReference type="Gene3D" id="1.10.150.130">
    <property type="match status" value="1"/>
</dbReference>
<feature type="domain" description="Tyr recombinase" evidence="4">
    <location>
        <begin position="177"/>
        <end position="375"/>
    </location>
</feature>
<dbReference type="GO" id="GO:0006310">
    <property type="term" value="P:DNA recombination"/>
    <property type="evidence" value="ECO:0007669"/>
    <property type="project" value="UniProtKB-KW"/>
</dbReference>
<dbReference type="InterPro" id="IPR002104">
    <property type="entry name" value="Integrase_catalytic"/>
</dbReference>
<dbReference type="GO" id="GO:0003677">
    <property type="term" value="F:DNA binding"/>
    <property type="evidence" value="ECO:0007669"/>
    <property type="project" value="UniProtKB-KW"/>
</dbReference>
<dbReference type="GO" id="GO:0015074">
    <property type="term" value="P:DNA integration"/>
    <property type="evidence" value="ECO:0007669"/>
    <property type="project" value="InterPro"/>
</dbReference>
<evidence type="ECO:0000313" key="6">
    <source>
        <dbReference type="Proteomes" id="UP000474676"/>
    </source>
</evidence>
<accession>A0A6L5Y7F3</accession>